<accession>A0ACC2TAH9</accession>
<dbReference type="EMBL" id="QTSX02003152">
    <property type="protein sequence ID" value="KAJ9071600.1"/>
    <property type="molecule type" value="Genomic_DNA"/>
</dbReference>
<organism evidence="1 2">
    <name type="scientific">Entomophthora muscae</name>
    <dbReference type="NCBI Taxonomy" id="34485"/>
    <lineage>
        <taxon>Eukaryota</taxon>
        <taxon>Fungi</taxon>
        <taxon>Fungi incertae sedis</taxon>
        <taxon>Zoopagomycota</taxon>
        <taxon>Entomophthoromycotina</taxon>
        <taxon>Entomophthoromycetes</taxon>
        <taxon>Entomophthorales</taxon>
        <taxon>Entomophthoraceae</taxon>
        <taxon>Entomophthora</taxon>
    </lineage>
</organism>
<protein>
    <submittedName>
        <fullName evidence="1">Uncharacterized protein</fullName>
    </submittedName>
</protein>
<proteinExistence type="predicted"/>
<name>A0ACC2TAH9_9FUNG</name>
<dbReference type="Proteomes" id="UP001165960">
    <property type="component" value="Unassembled WGS sequence"/>
</dbReference>
<reference evidence="1" key="1">
    <citation type="submission" date="2022-04" db="EMBL/GenBank/DDBJ databases">
        <title>Genome of the entomopathogenic fungus Entomophthora muscae.</title>
        <authorList>
            <person name="Elya C."/>
            <person name="Lovett B.R."/>
            <person name="Lee E."/>
            <person name="Macias A.M."/>
            <person name="Hajek A.E."/>
            <person name="De Bivort B.L."/>
            <person name="Kasson M.T."/>
            <person name="De Fine Licht H.H."/>
            <person name="Stajich J.E."/>
        </authorList>
    </citation>
    <scope>NUCLEOTIDE SEQUENCE</scope>
    <source>
        <strain evidence="1">Berkeley</strain>
    </source>
</reference>
<gene>
    <name evidence="1" type="ORF">DSO57_1035404</name>
</gene>
<keyword evidence="2" id="KW-1185">Reference proteome</keyword>
<evidence type="ECO:0000313" key="1">
    <source>
        <dbReference type="EMBL" id="KAJ9071600.1"/>
    </source>
</evidence>
<comment type="caution">
    <text evidence="1">The sequence shown here is derived from an EMBL/GenBank/DDBJ whole genome shotgun (WGS) entry which is preliminary data.</text>
</comment>
<evidence type="ECO:0000313" key="2">
    <source>
        <dbReference type="Proteomes" id="UP001165960"/>
    </source>
</evidence>
<sequence length="726" mass="81823">MLPRNFKGSYLYFLSADCRFAGAGFKLNSSLSQLGVHFPLLVYRRHDVNSVAHFHPNRYPITSQTSPMADLRLVGEQLKQLQGKILSQNLCSLLPINQEKVISYLTRCTNLAQQIQKIKSRTKENKNPKKGEGPLFRGVFSASTNKFSSDPQKMASSLLDEAFQIGNSLINMRSTLLSTAAFNYFIYLCQLTDRFGETKQVLKLMSQKKIFPDLSTYRSLLKTCLVFEEVRQIDVYFSSARSYFMKLHVRQVGLNIAVEGLAVIWAYFLHFRLLEPGMTTLSAYATLCGVFVTIRFAGKLVLKNYSPYHQTIKGFSALWALGVSFPRNTTQDSMDTLYNQVLLDCVTMGKFHIFWELSLREQELSVSIEGGFAEKAAEVFIKKGELDLALTWIKRVSGKPSPATLFYLTKKLHEQERFLDVIEVWKTYDLGVFRNPPFAIETYARLGHYYSAFQLSKELTLESSEAFSSEDFKQGLCFLESFYFHSYSDQLLISGSNDPRLFVWALQANGYSDLNPLMGIYAQTSVERILHLLNLYSHAFPDFPSNPHIEVFVEAIGSLNSHKRYAVSLGIYYTTIKPYLQSLLKNGTLFSRAHILNQIRKVLFSAIVAGCYLATAHNTPKTPGVDSNGCCHKVYLKENTSQGSGAAFSALLQILEDYKATLRPLEVLPPSVISLVKRAHPSLNLTPDTTHVHSSVIGCTSQLGLQSLLGRLHHISSKSSQNLPKK</sequence>